<dbReference type="InterPro" id="IPR052070">
    <property type="entry name" value="ESCRT-I_UEV_domain"/>
</dbReference>
<feature type="region of interest" description="Disordered" evidence="1">
    <location>
        <begin position="146"/>
        <end position="172"/>
    </location>
</feature>
<dbReference type="InterPro" id="IPR016135">
    <property type="entry name" value="UBQ-conjugating_enzyme/RWD"/>
</dbReference>
<dbReference type="SUPFAM" id="SSF54495">
    <property type="entry name" value="UBC-like"/>
    <property type="match status" value="1"/>
</dbReference>
<reference evidence="3 4" key="1">
    <citation type="submission" date="2020-04" db="EMBL/GenBank/DDBJ databases">
        <title>Perkinsus chesapeaki whole genome sequence.</title>
        <authorList>
            <person name="Bogema D.R."/>
        </authorList>
    </citation>
    <scope>NUCLEOTIDE SEQUENCE [LARGE SCALE GENOMIC DNA]</scope>
    <source>
        <strain evidence="3">ATCC PRA-425</strain>
    </source>
</reference>
<evidence type="ECO:0000256" key="1">
    <source>
        <dbReference type="SAM" id="MobiDB-lite"/>
    </source>
</evidence>
<dbReference type="AlphaFoldDB" id="A0A7J6L162"/>
<dbReference type="EMBL" id="JAAPAO010000831">
    <property type="protein sequence ID" value="KAF4653323.1"/>
    <property type="molecule type" value="Genomic_DNA"/>
</dbReference>
<gene>
    <name evidence="3" type="ORF">FOL47_010592</name>
</gene>
<organism evidence="3 4">
    <name type="scientific">Perkinsus chesapeaki</name>
    <name type="common">Clam parasite</name>
    <name type="synonym">Perkinsus andrewsi</name>
    <dbReference type="NCBI Taxonomy" id="330153"/>
    <lineage>
        <taxon>Eukaryota</taxon>
        <taxon>Sar</taxon>
        <taxon>Alveolata</taxon>
        <taxon>Perkinsozoa</taxon>
        <taxon>Perkinsea</taxon>
        <taxon>Perkinsida</taxon>
        <taxon>Perkinsidae</taxon>
        <taxon>Perkinsus</taxon>
    </lineage>
</organism>
<evidence type="ECO:0000259" key="2">
    <source>
        <dbReference type="PROSITE" id="PS51322"/>
    </source>
</evidence>
<name>A0A7J6L162_PERCH</name>
<dbReference type="PANTHER" id="PTHR23306:SF3">
    <property type="entry name" value="TUMOR SUPPRESSOR PROTEIN 101"/>
    <property type="match status" value="1"/>
</dbReference>
<proteinExistence type="predicted"/>
<dbReference type="Pfam" id="PF05743">
    <property type="entry name" value="UEV"/>
    <property type="match status" value="1"/>
</dbReference>
<accession>A0A7J6L162</accession>
<protein>
    <recommendedName>
        <fullName evidence="2">UEV domain-containing protein</fullName>
    </recommendedName>
</protein>
<dbReference type="Proteomes" id="UP000591131">
    <property type="component" value="Unassembled WGS sequence"/>
</dbReference>
<sequence>MYTSGYSPHEHLFSRLTGIYPNLSRLRQDITSLLQTIQSLRPNVGVFGSGRNQVQLFYLYGTVPIVFSGATYNIPMTIYFDPPYPSVPPRCFVSPTAGMSIKPRHQHVDHNGMVYLPYLNAWSPYSSTLPELVTIIASTFSADPPVYSSGPQQQQQQQPQTIQPVNGPKSTVTGQAVNAKVGTQGSSVGQNSVSYDNNRRQNAYTVKLHLQQVEDRTTELIEKTREYTLARESAATAVKEVCLINVNTYCFYTVYYYSKLDDLIVRPKNGCRAQRKSRSSNEVGLRWQVLSARVTALMGILLPSKRRVGLMNEGSSLSRTEVILDCVFKLSSDSGDKEIPEDRFVEAAIGAACRRFLGDMGSKEVDWSLVKVEPVEDSIVGDFVARVKVMEEERKRPKSRSNRRLDRVRPHQLLWASLTAMRSMASRRCRVCVNRVVDEEEEEEGKISDDGGGGLMMFD</sequence>
<feature type="domain" description="UEV" evidence="2">
    <location>
        <begin position="7"/>
        <end position="150"/>
    </location>
</feature>
<keyword evidence="4" id="KW-1185">Reference proteome</keyword>
<evidence type="ECO:0000313" key="4">
    <source>
        <dbReference type="Proteomes" id="UP000591131"/>
    </source>
</evidence>
<dbReference type="Gene3D" id="3.10.110.10">
    <property type="entry name" value="Ubiquitin Conjugating Enzyme"/>
    <property type="match status" value="1"/>
</dbReference>
<dbReference type="GO" id="GO:0000813">
    <property type="term" value="C:ESCRT I complex"/>
    <property type="evidence" value="ECO:0007669"/>
    <property type="project" value="TreeGrafter"/>
</dbReference>
<feature type="compositionally biased region" description="Low complexity" evidence="1">
    <location>
        <begin position="151"/>
        <end position="164"/>
    </location>
</feature>
<dbReference type="PROSITE" id="PS51322">
    <property type="entry name" value="UEV"/>
    <property type="match status" value="1"/>
</dbReference>
<dbReference type="InterPro" id="IPR008883">
    <property type="entry name" value="UEV_N"/>
</dbReference>
<dbReference type="GO" id="GO:0043130">
    <property type="term" value="F:ubiquitin binding"/>
    <property type="evidence" value="ECO:0007669"/>
    <property type="project" value="TreeGrafter"/>
</dbReference>
<dbReference type="GO" id="GO:0015031">
    <property type="term" value="P:protein transport"/>
    <property type="evidence" value="ECO:0007669"/>
    <property type="project" value="InterPro"/>
</dbReference>
<dbReference type="CDD" id="cd11685">
    <property type="entry name" value="UEV_TSG101-like"/>
    <property type="match status" value="1"/>
</dbReference>
<dbReference type="OrthoDB" id="448970at2759"/>
<dbReference type="PANTHER" id="PTHR23306">
    <property type="entry name" value="TUMOR SUSCEPTIBILITY GENE 101 PROTEIN-RELATED"/>
    <property type="match status" value="1"/>
</dbReference>
<dbReference type="GO" id="GO:0008333">
    <property type="term" value="P:endosome to lysosome transport"/>
    <property type="evidence" value="ECO:0007669"/>
    <property type="project" value="TreeGrafter"/>
</dbReference>
<evidence type="ECO:0000313" key="3">
    <source>
        <dbReference type="EMBL" id="KAF4653323.1"/>
    </source>
</evidence>
<comment type="caution">
    <text evidence="3">The sequence shown here is derived from an EMBL/GenBank/DDBJ whole genome shotgun (WGS) entry which is preliminary data.</text>
</comment>